<comment type="caution">
    <text evidence="2">The sequence shown here is derived from an EMBL/GenBank/DDBJ whole genome shotgun (WGS) entry which is preliminary data.</text>
</comment>
<evidence type="ECO:0000313" key="3">
    <source>
        <dbReference type="Proteomes" id="UP001141253"/>
    </source>
</evidence>
<reference evidence="2" key="1">
    <citation type="submission" date="2022-10" db="EMBL/GenBank/DDBJ databases">
        <authorList>
            <person name="Hyden B.L."/>
            <person name="Feng K."/>
            <person name="Yates T."/>
            <person name="Jawdy S."/>
            <person name="Smart L.B."/>
            <person name="Muchero W."/>
        </authorList>
    </citation>
    <scope>NUCLEOTIDE SEQUENCE</scope>
    <source>
        <tissue evidence="2">Shoot tip</tissue>
    </source>
</reference>
<feature type="compositionally biased region" description="Basic and acidic residues" evidence="1">
    <location>
        <begin position="75"/>
        <end position="86"/>
    </location>
</feature>
<evidence type="ECO:0000313" key="2">
    <source>
        <dbReference type="EMBL" id="KAJ6371933.1"/>
    </source>
</evidence>
<accession>A0ABQ9B482</accession>
<dbReference type="PANTHER" id="PTHR35318">
    <property type="entry name" value="BNAA10G08410D PROTEIN"/>
    <property type="match status" value="1"/>
</dbReference>
<name>A0ABQ9B482_9ROSI</name>
<keyword evidence="3" id="KW-1185">Reference proteome</keyword>
<reference evidence="2" key="2">
    <citation type="journal article" date="2023" name="Int. J. Mol. Sci.">
        <title>De Novo Assembly and Annotation of 11 Diverse Shrub Willow (Salix) Genomes Reveals Novel Gene Organization in Sex-Linked Regions.</title>
        <authorList>
            <person name="Hyden B."/>
            <person name="Feng K."/>
            <person name="Yates T.B."/>
            <person name="Jawdy S."/>
            <person name="Cereghino C."/>
            <person name="Smart L.B."/>
            <person name="Muchero W."/>
        </authorList>
    </citation>
    <scope>NUCLEOTIDE SEQUENCE</scope>
    <source>
        <tissue evidence="2">Shoot tip</tissue>
    </source>
</reference>
<evidence type="ECO:0000256" key="1">
    <source>
        <dbReference type="SAM" id="MobiDB-lite"/>
    </source>
</evidence>
<feature type="compositionally biased region" description="Basic residues" evidence="1">
    <location>
        <begin position="52"/>
        <end position="61"/>
    </location>
</feature>
<proteinExistence type="predicted"/>
<protein>
    <submittedName>
        <fullName evidence="2">Uncharacterized protein</fullName>
    </submittedName>
</protein>
<organism evidence="2 3">
    <name type="scientific">Salix suchowensis</name>
    <dbReference type="NCBI Taxonomy" id="1278906"/>
    <lineage>
        <taxon>Eukaryota</taxon>
        <taxon>Viridiplantae</taxon>
        <taxon>Streptophyta</taxon>
        <taxon>Embryophyta</taxon>
        <taxon>Tracheophyta</taxon>
        <taxon>Spermatophyta</taxon>
        <taxon>Magnoliopsida</taxon>
        <taxon>eudicotyledons</taxon>
        <taxon>Gunneridae</taxon>
        <taxon>Pentapetalae</taxon>
        <taxon>rosids</taxon>
        <taxon>fabids</taxon>
        <taxon>Malpighiales</taxon>
        <taxon>Salicaceae</taxon>
        <taxon>Saliceae</taxon>
        <taxon>Salix</taxon>
    </lineage>
</organism>
<dbReference type="Proteomes" id="UP001141253">
    <property type="component" value="Chromosome 17"/>
</dbReference>
<gene>
    <name evidence="2" type="ORF">OIU77_002283</name>
</gene>
<feature type="region of interest" description="Disordered" evidence="1">
    <location>
        <begin position="34"/>
        <end position="94"/>
    </location>
</feature>
<sequence length="116" mass="12598">MKFLARWGSCCSSTTSIAAAPEAEDGDVAEELGSATTVTNGDIPLLTPASGRRSRSRRRGSWRPALSVISEDMAVSDRRDSDEKKTQNSKLKMKPEGLSFSVQMSFSGFSPTPFMF</sequence>
<dbReference type="EMBL" id="JAPFFI010000013">
    <property type="protein sequence ID" value="KAJ6371933.1"/>
    <property type="molecule type" value="Genomic_DNA"/>
</dbReference>
<dbReference type="PANTHER" id="PTHR35318:SF2">
    <property type="entry name" value="OS08G0138900 PROTEIN"/>
    <property type="match status" value="1"/>
</dbReference>